<evidence type="ECO:0000313" key="2">
    <source>
        <dbReference type="Proteomes" id="UP000694561"/>
    </source>
</evidence>
<dbReference type="Proteomes" id="UP000694561">
    <property type="component" value="Unplaced"/>
</dbReference>
<keyword evidence="2" id="KW-1185">Reference proteome</keyword>
<accession>A0A8C6BAL2</accession>
<dbReference type="AlphaFoldDB" id="A0A8C6BAL2"/>
<evidence type="ECO:0000313" key="1">
    <source>
        <dbReference type="Ensembl" id="ENSMMNP00015013626.1"/>
    </source>
</evidence>
<dbReference type="GeneTree" id="ENSGT01150000286916"/>
<sequence>MRYHLTPVRMGIIRKSTNNKCWRGCGEKGTLLHCWWECKLMQPLWRTLWRFLKKLKIELPYDPAIPLLGIYPEKNIIPKDTCTPMFTAALFTIARWKQPKFNGAEFSI</sequence>
<evidence type="ECO:0008006" key="3">
    <source>
        <dbReference type="Google" id="ProtNLM"/>
    </source>
</evidence>
<reference evidence="1" key="2">
    <citation type="submission" date="2025-09" db="UniProtKB">
        <authorList>
            <consortium name="Ensembl"/>
        </authorList>
    </citation>
    <scope>IDENTIFICATION</scope>
</reference>
<protein>
    <recommendedName>
        <fullName evidence="3">Reverse transcriptase zinc-binding domain-containing protein</fullName>
    </recommendedName>
</protein>
<name>A0A8C6BAL2_MONMO</name>
<reference evidence="1" key="1">
    <citation type="submission" date="2025-08" db="UniProtKB">
        <authorList>
            <consortium name="Ensembl"/>
        </authorList>
    </citation>
    <scope>IDENTIFICATION</scope>
</reference>
<proteinExistence type="predicted"/>
<dbReference type="Ensembl" id="ENSMMNT00015014948.1">
    <property type="protein sequence ID" value="ENSMMNP00015013626.1"/>
    <property type="gene ID" value="ENSMMNG00015010073.1"/>
</dbReference>
<organism evidence="1 2">
    <name type="scientific">Monodon monoceros</name>
    <name type="common">Narwhal</name>
    <name type="synonym">Ceratodon monodon</name>
    <dbReference type="NCBI Taxonomy" id="40151"/>
    <lineage>
        <taxon>Eukaryota</taxon>
        <taxon>Metazoa</taxon>
        <taxon>Chordata</taxon>
        <taxon>Craniata</taxon>
        <taxon>Vertebrata</taxon>
        <taxon>Euteleostomi</taxon>
        <taxon>Mammalia</taxon>
        <taxon>Eutheria</taxon>
        <taxon>Laurasiatheria</taxon>
        <taxon>Artiodactyla</taxon>
        <taxon>Whippomorpha</taxon>
        <taxon>Cetacea</taxon>
        <taxon>Odontoceti</taxon>
        <taxon>Monodontidae</taxon>
        <taxon>Monodon</taxon>
    </lineage>
</organism>